<feature type="transmembrane region" description="Helical" evidence="8">
    <location>
        <begin position="171"/>
        <end position="191"/>
    </location>
</feature>
<dbReference type="InterPro" id="IPR004812">
    <property type="entry name" value="Efflux_drug-R_Bcr/CmlA"/>
</dbReference>
<feature type="transmembrane region" description="Helical" evidence="8">
    <location>
        <begin position="312"/>
        <end position="337"/>
    </location>
</feature>
<sequence length="403" mass="42473">MPMNHTRPATGIPTRRLILVLAMLSAFAPFATDMYLPGFAQMAQAFQTDNGHIESTLSAFFLGLALGQALYGPLIDRFGRRALLLIGVALFVAATLGCLLSRDIGVFTGFRVLQAIGGCAGMIIGRAIVNDLFEPIESARVLSSLLMLMTLAPLVAPLLGGWILVLAGWQAIFVFMLVFALLCGVLVWRYVPETMPAKLRTPLKLSQVLRTYATLCRRPAFIAPAIVGGLAQACMFAFITGSPFVFMGLFGVSEQQYGWLFALNAVGIIVGAQANRIGLRRWPVQKLLGAALCLNLAASLALVASAHTTHLAVLMIPLWFTIASLGFIGGNAAAIAMANTGANGGSGSALIGTLQFGCAFLISSVVATAQNGTAYPMALAMAAASLMATALWFGTARLRRTGA</sequence>
<feature type="transmembrane region" description="Helical" evidence="8">
    <location>
        <begin position="287"/>
        <end position="306"/>
    </location>
</feature>
<evidence type="ECO:0000256" key="4">
    <source>
        <dbReference type="ARBA" id="ARBA00022475"/>
    </source>
</evidence>
<keyword evidence="6 8" id="KW-1133">Transmembrane helix</keyword>
<feature type="transmembrane region" description="Helical" evidence="8">
    <location>
        <begin position="55"/>
        <end position="75"/>
    </location>
</feature>
<feature type="domain" description="Major facilitator superfamily (MFS) profile" evidence="9">
    <location>
        <begin position="17"/>
        <end position="400"/>
    </location>
</feature>
<dbReference type="Proteomes" id="UP000805841">
    <property type="component" value="Unassembled WGS sequence"/>
</dbReference>
<keyword evidence="3 8" id="KW-0813">Transport</keyword>
<feature type="transmembrane region" description="Helical" evidence="8">
    <location>
        <begin position="220"/>
        <end position="245"/>
    </location>
</feature>
<dbReference type="Gene3D" id="1.20.1720.10">
    <property type="entry name" value="Multidrug resistance protein D"/>
    <property type="match status" value="1"/>
</dbReference>
<feature type="transmembrane region" description="Helical" evidence="8">
    <location>
        <begin position="108"/>
        <end position="129"/>
    </location>
</feature>
<comment type="caution">
    <text evidence="8">Lacks conserved residue(s) required for the propagation of feature annotation.</text>
</comment>
<organism evidence="10 11">
    <name type="scientific">Pseudomonas typographi</name>
    <dbReference type="NCBI Taxonomy" id="2715964"/>
    <lineage>
        <taxon>Bacteria</taxon>
        <taxon>Pseudomonadati</taxon>
        <taxon>Pseudomonadota</taxon>
        <taxon>Gammaproteobacteria</taxon>
        <taxon>Pseudomonadales</taxon>
        <taxon>Pseudomonadaceae</taxon>
        <taxon>Pseudomonas</taxon>
    </lineage>
</organism>
<evidence type="ECO:0000256" key="3">
    <source>
        <dbReference type="ARBA" id="ARBA00022448"/>
    </source>
</evidence>
<evidence type="ECO:0000259" key="9">
    <source>
        <dbReference type="PROSITE" id="PS50850"/>
    </source>
</evidence>
<reference evidence="10 11" key="1">
    <citation type="journal article" date="2020" name="Insects">
        <title>Bacteria Belonging to Pseudomonas typographi sp. nov. from the Bark Beetle Ips typographus Have Genomic Potential to Aid in the Host Ecology.</title>
        <authorList>
            <person name="Peral-Aranega E."/>
            <person name="Saati-Santamaria Z."/>
            <person name="Kolarik M."/>
            <person name="Rivas R."/>
            <person name="Garcia-Fraile P."/>
        </authorList>
    </citation>
    <scope>NUCLEOTIDE SEQUENCE [LARGE SCALE GENOMIC DNA]</scope>
    <source>
        <strain evidence="10 11">CA3A</strain>
    </source>
</reference>
<evidence type="ECO:0000313" key="10">
    <source>
        <dbReference type="EMBL" id="MBD1600317.1"/>
    </source>
</evidence>
<keyword evidence="7 8" id="KW-0472">Membrane</keyword>
<dbReference type="InterPro" id="IPR011701">
    <property type="entry name" value="MFS"/>
</dbReference>
<dbReference type="SUPFAM" id="SSF103473">
    <property type="entry name" value="MFS general substrate transporter"/>
    <property type="match status" value="1"/>
</dbReference>
<dbReference type="InterPro" id="IPR020846">
    <property type="entry name" value="MFS_dom"/>
</dbReference>
<comment type="subcellular location">
    <subcellularLocation>
        <location evidence="8">Cell inner membrane</location>
        <topology evidence="8">Multi-pass membrane protein</topology>
    </subcellularLocation>
    <subcellularLocation>
        <location evidence="1">Cell membrane</location>
        <topology evidence="1">Multi-pass membrane protein</topology>
    </subcellularLocation>
</comment>
<dbReference type="PROSITE" id="PS50850">
    <property type="entry name" value="MFS"/>
    <property type="match status" value="1"/>
</dbReference>
<protein>
    <recommendedName>
        <fullName evidence="8">Bcr/CflA family efflux transporter</fullName>
    </recommendedName>
</protein>
<evidence type="ECO:0000256" key="7">
    <source>
        <dbReference type="ARBA" id="ARBA00023136"/>
    </source>
</evidence>
<accession>A0ABR7Z4H0</accession>
<evidence type="ECO:0000256" key="6">
    <source>
        <dbReference type="ARBA" id="ARBA00022989"/>
    </source>
</evidence>
<evidence type="ECO:0000256" key="8">
    <source>
        <dbReference type="RuleBase" id="RU365088"/>
    </source>
</evidence>
<dbReference type="NCBIfam" id="TIGR00710">
    <property type="entry name" value="efflux_Bcr_CflA"/>
    <property type="match status" value="1"/>
</dbReference>
<keyword evidence="4" id="KW-1003">Cell membrane</keyword>
<comment type="caution">
    <text evidence="10">The sequence shown here is derived from an EMBL/GenBank/DDBJ whole genome shotgun (WGS) entry which is preliminary data.</text>
</comment>
<feature type="transmembrane region" description="Helical" evidence="8">
    <location>
        <begin position="349"/>
        <end position="369"/>
    </location>
</feature>
<dbReference type="Pfam" id="PF07690">
    <property type="entry name" value="MFS_1"/>
    <property type="match status" value="1"/>
</dbReference>
<evidence type="ECO:0000256" key="1">
    <source>
        <dbReference type="ARBA" id="ARBA00004651"/>
    </source>
</evidence>
<keyword evidence="11" id="KW-1185">Reference proteome</keyword>
<feature type="transmembrane region" description="Helical" evidence="8">
    <location>
        <begin position="375"/>
        <end position="394"/>
    </location>
</feature>
<dbReference type="RefSeq" id="WP_190422537.1">
    <property type="nucleotide sequence ID" value="NZ_JAAOCA010000020.1"/>
</dbReference>
<keyword evidence="5 8" id="KW-0812">Transmembrane</keyword>
<dbReference type="PANTHER" id="PTHR23502:SF132">
    <property type="entry name" value="POLYAMINE TRANSPORTER 2-RELATED"/>
    <property type="match status" value="1"/>
</dbReference>
<dbReference type="PANTHER" id="PTHR23502">
    <property type="entry name" value="MAJOR FACILITATOR SUPERFAMILY"/>
    <property type="match status" value="1"/>
</dbReference>
<evidence type="ECO:0000256" key="5">
    <source>
        <dbReference type="ARBA" id="ARBA00022692"/>
    </source>
</evidence>
<dbReference type="InterPro" id="IPR036259">
    <property type="entry name" value="MFS_trans_sf"/>
</dbReference>
<proteinExistence type="inferred from homology"/>
<feature type="transmembrane region" description="Helical" evidence="8">
    <location>
        <begin position="82"/>
        <end position="102"/>
    </location>
</feature>
<feature type="transmembrane region" description="Helical" evidence="8">
    <location>
        <begin position="141"/>
        <end position="165"/>
    </location>
</feature>
<keyword evidence="8" id="KW-0997">Cell inner membrane</keyword>
<name>A0ABR7Z4H0_9PSED</name>
<feature type="transmembrane region" description="Helical" evidence="8">
    <location>
        <begin position="257"/>
        <end position="275"/>
    </location>
</feature>
<gene>
    <name evidence="10" type="ORF">HAQ05_16590</name>
</gene>
<dbReference type="CDD" id="cd17320">
    <property type="entry name" value="MFS_MdfA_MDR_like"/>
    <property type="match status" value="1"/>
</dbReference>
<evidence type="ECO:0000313" key="11">
    <source>
        <dbReference type="Proteomes" id="UP000805841"/>
    </source>
</evidence>
<dbReference type="EMBL" id="JAAOCA010000020">
    <property type="protein sequence ID" value="MBD1600317.1"/>
    <property type="molecule type" value="Genomic_DNA"/>
</dbReference>
<comment type="similarity">
    <text evidence="2 8">Belongs to the major facilitator superfamily. Bcr/CmlA family.</text>
</comment>
<evidence type="ECO:0000256" key="2">
    <source>
        <dbReference type="ARBA" id="ARBA00006236"/>
    </source>
</evidence>